<name>E8X258_GRATM</name>
<dbReference type="KEGG" id="acm:AciX9_3290"/>
<keyword evidence="8" id="KW-1185">Reference proteome</keyword>
<dbReference type="NCBIfam" id="TIGR01352">
    <property type="entry name" value="tonB_Cterm"/>
    <property type="match status" value="1"/>
</dbReference>
<evidence type="ECO:0000256" key="4">
    <source>
        <dbReference type="ARBA" id="ARBA00023136"/>
    </source>
</evidence>
<evidence type="ECO:0000256" key="2">
    <source>
        <dbReference type="ARBA" id="ARBA00022692"/>
    </source>
</evidence>
<dbReference type="AlphaFoldDB" id="E8X258"/>
<feature type="domain" description="TonB C-terminal" evidence="6">
    <location>
        <begin position="173"/>
        <end position="244"/>
    </location>
</feature>
<dbReference type="eggNOG" id="COG0810">
    <property type="taxonomic scope" value="Bacteria"/>
</dbReference>
<organism evidence="8">
    <name type="scientific">Granulicella tundricola (strain ATCC BAA-1859 / DSM 23138 / MP5ACTX9)</name>
    <dbReference type="NCBI Taxonomy" id="1198114"/>
    <lineage>
        <taxon>Bacteria</taxon>
        <taxon>Pseudomonadati</taxon>
        <taxon>Acidobacteriota</taxon>
        <taxon>Terriglobia</taxon>
        <taxon>Terriglobales</taxon>
        <taxon>Acidobacteriaceae</taxon>
        <taxon>Granulicella</taxon>
    </lineage>
</organism>
<evidence type="ECO:0000313" key="8">
    <source>
        <dbReference type="Proteomes" id="UP000000343"/>
    </source>
</evidence>
<evidence type="ECO:0000256" key="5">
    <source>
        <dbReference type="SAM" id="MobiDB-lite"/>
    </source>
</evidence>
<dbReference type="InterPro" id="IPR006260">
    <property type="entry name" value="TonB/TolA_C"/>
</dbReference>
<evidence type="ECO:0000259" key="6">
    <source>
        <dbReference type="Pfam" id="PF03544"/>
    </source>
</evidence>
<keyword evidence="3" id="KW-1133">Transmembrane helix</keyword>
<dbReference type="PaxDb" id="1198114-AciX9_3290"/>
<proteinExistence type="predicted"/>
<dbReference type="Proteomes" id="UP000000343">
    <property type="component" value="Chromosome"/>
</dbReference>
<keyword evidence="2" id="KW-0812">Transmembrane</keyword>
<dbReference type="GO" id="GO:0016020">
    <property type="term" value="C:membrane"/>
    <property type="evidence" value="ECO:0007669"/>
    <property type="project" value="UniProtKB-SubCell"/>
</dbReference>
<sequence length="312" mass="35011">MTTAQQRLRCRPEQARKRRLRLGSAESRSHFTAPRRRFRVPTKVCTGQLRRPNSSQRRAQNLLPKMVFHDRAVYQVEHAAQLIMARRLDPPPKGRIHLRRPVDVALRFSLAVVRRTIHLRAFERAAVEPYTPRMLRRLSYLAVTACSLTAMGQQQPFTGESRPAPVIVDVKPSPYPQLAFAAHVSGVVKLDLAVRHDGTIQSADVISGPAMLRQAALGAVQQARFDCHDCDEATTQTHVTVQYTLGEVRPCPAAEESSTAFIEKATYLQVTHSDDAISITERPIGTCDYAATISKNSARSVKCLFLWHCGWR</sequence>
<dbReference type="SUPFAM" id="SSF74653">
    <property type="entry name" value="TolA/TonB C-terminal domain"/>
    <property type="match status" value="1"/>
</dbReference>
<evidence type="ECO:0000313" key="7">
    <source>
        <dbReference type="EMBL" id="ADW70301.1"/>
    </source>
</evidence>
<evidence type="ECO:0000256" key="1">
    <source>
        <dbReference type="ARBA" id="ARBA00004167"/>
    </source>
</evidence>
<dbReference type="EMBL" id="CP002480">
    <property type="protein sequence ID" value="ADW70301.1"/>
    <property type="molecule type" value="Genomic_DNA"/>
</dbReference>
<evidence type="ECO:0000256" key="3">
    <source>
        <dbReference type="ARBA" id="ARBA00022989"/>
    </source>
</evidence>
<dbReference type="GO" id="GO:0055085">
    <property type="term" value="P:transmembrane transport"/>
    <property type="evidence" value="ECO:0007669"/>
    <property type="project" value="InterPro"/>
</dbReference>
<dbReference type="Pfam" id="PF03544">
    <property type="entry name" value="TonB_C"/>
    <property type="match status" value="1"/>
</dbReference>
<gene>
    <name evidence="7" type="ordered locus">AciX9_3290</name>
</gene>
<dbReference type="Gene3D" id="3.30.1150.10">
    <property type="match status" value="1"/>
</dbReference>
<dbReference type="InterPro" id="IPR037682">
    <property type="entry name" value="TonB_C"/>
</dbReference>
<comment type="subcellular location">
    <subcellularLocation>
        <location evidence="1">Membrane</location>
        <topology evidence="1">Single-pass membrane protein</topology>
    </subcellularLocation>
</comment>
<protein>
    <submittedName>
        <fullName evidence="7">TonB family protein</fullName>
    </submittedName>
</protein>
<dbReference type="HOGENOM" id="CLU_890718_0_0_0"/>
<accession>E8X258</accession>
<reference evidence="8" key="1">
    <citation type="submission" date="2011-01" db="EMBL/GenBank/DDBJ databases">
        <title>Complete sequence of chromosome of Acidobacterium sp. MP5ACTX9.</title>
        <authorList>
            <consortium name="US DOE Joint Genome Institute"/>
            <person name="Lucas S."/>
            <person name="Copeland A."/>
            <person name="Lapidus A."/>
            <person name="Cheng J.-F."/>
            <person name="Goodwin L."/>
            <person name="Pitluck S."/>
            <person name="Teshima H."/>
            <person name="Detter J.C."/>
            <person name="Han C."/>
            <person name="Tapia R."/>
            <person name="Land M."/>
            <person name="Hauser L."/>
            <person name="Kyrpides N."/>
            <person name="Ivanova N."/>
            <person name="Ovchinnikova G."/>
            <person name="Pagani I."/>
            <person name="Rawat S.R."/>
            <person name="Mannisto M."/>
            <person name="Haggblom M.M."/>
            <person name="Woyke T."/>
        </authorList>
    </citation>
    <scope>NUCLEOTIDE SEQUENCE [LARGE SCALE GENOMIC DNA]</scope>
    <source>
        <strain evidence="8">MP5ACTX9</strain>
    </source>
</reference>
<keyword evidence="4" id="KW-0472">Membrane</keyword>
<feature type="region of interest" description="Disordered" evidence="5">
    <location>
        <begin position="1"/>
        <end position="32"/>
    </location>
</feature>